<feature type="compositionally biased region" description="Basic and acidic residues" evidence="1">
    <location>
        <begin position="9"/>
        <end position="22"/>
    </location>
</feature>
<dbReference type="AlphaFoldDB" id="A0A8R7PV36"/>
<keyword evidence="3" id="KW-1185">Reference proteome</keyword>
<evidence type="ECO:0000256" key="1">
    <source>
        <dbReference type="SAM" id="MobiDB-lite"/>
    </source>
</evidence>
<reference evidence="2" key="3">
    <citation type="submission" date="2022-06" db="UniProtKB">
        <authorList>
            <consortium name="EnsemblPlants"/>
        </authorList>
    </citation>
    <scope>IDENTIFICATION</scope>
</reference>
<dbReference type="Gramene" id="TuG1812G0300003501.01.T01">
    <property type="protein sequence ID" value="TuG1812G0300003501.01.T01.cds263282"/>
    <property type="gene ID" value="TuG1812G0300003501.01"/>
</dbReference>
<feature type="compositionally biased region" description="Basic residues" evidence="1">
    <location>
        <begin position="23"/>
        <end position="35"/>
    </location>
</feature>
<reference evidence="3" key="1">
    <citation type="journal article" date="2013" name="Nature">
        <title>Draft genome of the wheat A-genome progenitor Triticum urartu.</title>
        <authorList>
            <person name="Ling H.Q."/>
            <person name="Zhao S."/>
            <person name="Liu D."/>
            <person name="Wang J."/>
            <person name="Sun H."/>
            <person name="Zhang C."/>
            <person name="Fan H."/>
            <person name="Li D."/>
            <person name="Dong L."/>
            <person name="Tao Y."/>
            <person name="Gao C."/>
            <person name="Wu H."/>
            <person name="Li Y."/>
            <person name="Cui Y."/>
            <person name="Guo X."/>
            <person name="Zheng S."/>
            <person name="Wang B."/>
            <person name="Yu K."/>
            <person name="Liang Q."/>
            <person name="Yang W."/>
            <person name="Lou X."/>
            <person name="Chen J."/>
            <person name="Feng M."/>
            <person name="Jian J."/>
            <person name="Zhang X."/>
            <person name="Luo G."/>
            <person name="Jiang Y."/>
            <person name="Liu J."/>
            <person name="Wang Z."/>
            <person name="Sha Y."/>
            <person name="Zhang B."/>
            <person name="Wu H."/>
            <person name="Tang D."/>
            <person name="Shen Q."/>
            <person name="Xue P."/>
            <person name="Zou S."/>
            <person name="Wang X."/>
            <person name="Liu X."/>
            <person name="Wang F."/>
            <person name="Yang Y."/>
            <person name="An X."/>
            <person name="Dong Z."/>
            <person name="Zhang K."/>
            <person name="Zhang X."/>
            <person name="Luo M.C."/>
            <person name="Dvorak J."/>
            <person name="Tong Y."/>
            <person name="Wang J."/>
            <person name="Yang H."/>
            <person name="Li Z."/>
            <person name="Wang D."/>
            <person name="Zhang A."/>
            <person name="Wang J."/>
        </authorList>
    </citation>
    <scope>NUCLEOTIDE SEQUENCE</scope>
    <source>
        <strain evidence="3">cv. G1812</strain>
    </source>
</reference>
<accession>A0A8R7PV36</accession>
<feature type="compositionally biased region" description="Basic residues" evidence="1">
    <location>
        <begin position="63"/>
        <end position="78"/>
    </location>
</feature>
<dbReference type="Proteomes" id="UP000015106">
    <property type="component" value="Chromosome 3"/>
</dbReference>
<evidence type="ECO:0000313" key="2">
    <source>
        <dbReference type="EnsemblPlants" id="TuG1812G0300003501.01.T01.cds263282"/>
    </source>
</evidence>
<protein>
    <submittedName>
        <fullName evidence="2">Uncharacterized protein</fullName>
    </submittedName>
</protein>
<organism evidence="2 3">
    <name type="scientific">Triticum urartu</name>
    <name type="common">Red wild einkorn</name>
    <name type="synonym">Crithodium urartu</name>
    <dbReference type="NCBI Taxonomy" id="4572"/>
    <lineage>
        <taxon>Eukaryota</taxon>
        <taxon>Viridiplantae</taxon>
        <taxon>Streptophyta</taxon>
        <taxon>Embryophyta</taxon>
        <taxon>Tracheophyta</taxon>
        <taxon>Spermatophyta</taxon>
        <taxon>Magnoliopsida</taxon>
        <taxon>Liliopsida</taxon>
        <taxon>Poales</taxon>
        <taxon>Poaceae</taxon>
        <taxon>BOP clade</taxon>
        <taxon>Pooideae</taxon>
        <taxon>Triticodae</taxon>
        <taxon>Triticeae</taxon>
        <taxon>Triticinae</taxon>
        <taxon>Triticum</taxon>
    </lineage>
</organism>
<proteinExistence type="predicted"/>
<evidence type="ECO:0000313" key="3">
    <source>
        <dbReference type="Proteomes" id="UP000015106"/>
    </source>
</evidence>
<feature type="region of interest" description="Disordered" evidence="1">
    <location>
        <begin position="1"/>
        <end position="107"/>
    </location>
</feature>
<name>A0A8R7PV36_TRIUA</name>
<sequence>GDSSGAPGRRGEQPGVRGERARARPHLRLRRRHHVAAATGGVATDPARAGAGRDGQAQDGQRLRRHGTPQRRRWKQRQRLAVLHVVADQGHAGSSHGGRPVRRDGAG</sequence>
<feature type="compositionally biased region" description="Low complexity" evidence="1">
    <location>
        <begin position="47"/>
        <end position="60"/>
    </location>
</feature>
<dbReference type="EnsemblPlants" id="TuG1812G0300003501.01.T01">
    <property type="protein sequence ID" value="TuG1812G0300003501.01.T01.cds263282"/>
    <property type="gene ID" value="TuG1812G0300003501.01"/>
</dbReference>
<reference evidence="2" key="2">
    <citation type="submission" date="2018-03" db="EMBL/GenBank/DDBJ databases">
        <title>The Triticum urartu genome reveals the dynamic nature of wheat genome evolution.</title>
        <authorList>
            <person name="Ling H."/>
            <person name="Ma B."/>
            <person name="Shi X."/>
            <person name="Liu H."/>
            <person name="Dong L."/>
            <person name="Sun H."/>
            <person name="Cao Y."/>
            <person name="Gao Q."/>
            <person name="Zheng S."/>
            <person name="Li Y."/>
            <person name="Yu Y."/>
            <person name="Du H."/>
            <person name="Qi M."/>
            <person name="Li Y."/>
            <person name="Yu H."/>
            <person name="Cui Y."/>
            <person name="Wang N."/>
            <person name="Chen C."/>
            <person name="Wu H."/>
            <person name="Zhao Y."/>
            <person name="Zhang J."/>
            <person name="Li Y."/>
            <person name="Zhou W."/>
            <person name="Zhang B."/>
            <person name="Hu W."/>
            <person name="Eijk M."/>
            <person name="Tang J."/>
            <person name="Witsenboer H."/>
            <person name="Zhao S."/>
            <person name="Li Z."/>
            <person name="Zhang A."/>
            <person name="Wang D."/>
            <person name="Liang C."/>
        </authorList>
    </citation>
    <scope>NUCLEOTIDE SEQUENCE [LARGE SCALE GENOMIC DNA]</scope>
    <source>
        <strain evidence="2">cv. G1812</strain>
    </source>
</reference>